<feature type="domain" description="DNA polymerase III beta sliding clamp N-terminal" evidence="11">
    <location>
        <begin position="4"/>
        <end position="121"/>
    </location>
</feature>
<dbReference type="SUPFAM" id="SSF55979">
    <property type="entry name" value="DNA clamp"/>
    <property type="match status" value="3"/>
</dbReference>
<protein>
    <recommendedName>
        <fullName evidence="3 10">Beta sliding clamp</fullName>
    </recommendedName>
</protein>
<evidence type="ECO:0000256" key="8">
    <source>
        <dbReference type="ARBA" id="ARBA00022932"/>
    </source>
</evidence>
<evidence type="ECO:0000256" key="6">
    <source>
        <dbReference type="ARBA" id="ARBA00022695"/>
    </source>
</evidence>
<comment type="subunit">
    <text evidence="10">Forms a ring-shaped head-to-tail homodimer around DNA.</text>
</comment>
<comment type="function">
    <text evidence="10">Confers DNA tethering and processivity to DNA polymerases and other proteins. Acts as a clamp, forming a ring around DNA (a reaction catalyzed by the clamp-loading complex) which diffuses in an ATP-independent manner freely and bidirectionally along dsDNA. Initially characterized for its ability to contact the catalytic subunit of DNA polymerase III (Pol III), a complex, multichain enzyme responsible for most of the replicative synthesis in bacteria; Pol III exhibits 3'-5' exonuclease proofreading activity. The beta chain is required for initiation of replication as well as for processivity of DNA replication.</text>
</comment>
<dbReference type="Gene3D" id="3.70.10.10">
    <property type="match status" value="1"/>
</dbReference>
<sequence>MDFVTVEGRSLRDALKCITPIVERRNTIPILGTLLLEFNGNALIITGTDLDMEMRVDIDVIDGDGAWKACLSADTLSNIARLSGASPVRISVEGDKAKLSVGDGDASYEIPTMPVSDFPLIEATADTVLDRFGNGSISDLLSKVAWCISTEETRYYLNGVCWQSREDGHVFVATDGHRLSVCRYDQDAVPGINMIIPRKAVTHVVSHFRGRDVEIFSTSKPLAIDIVSPGRRLRTKLIDGTFPDWTRVVPKSEALQYKFEITPAEIDLAVQRAQVFGEANRAVEIKPKDGKLAVARRSPDCGTAEIQTSATWPEGATSFGFNAKYLREVLATVAGPTELLMQDASAPFMVADMDKTMTRVIMPMRV</sequence>
<evidence type="ECO:0000313" key="14">
    <source>
        <dbReference type="EMBL" id="MBA9018600.1"/>
    </source>
</evidence>
<dbReference type="NCBIfam" id="TIGR00663">
    <property type="entry name" value="dnan"/>
    <property type="match status" value="1"/>
</dbReference>
<comment type="similarity">
    <text evidence="2 10">Belongs to the beta sliding clamp family.</text>
</comment>
<dbReference type="Pfam" id="PF02768">
    <property type="entry name" value="DNA_pol3_beta_3"/>
    <property type="match status" value="1"/>
</dbReference>
<evidence type="ECO:0000256" key="9">
    <source>
        <dbReference type="ARBA" id="ARBA00023125"/>
    </source>
</evidence>
<dbReference type="EMBL" id="JACJHZ010000002">
    <property type="protein sequence ID" value="MBA9018600.1"/>
    <property type="molecule type" value="Genomic_DNA"/>
</dbReference>
<dbReference type="InterPro" id="IPR046938">
    <property type="entry name" value="DNA_clamp_sf"/>
</dbReference>
<dbReference type="PANTHER" id="PTHR30478:SF0">
    <property type="entry name" value="BETA SLIDING CLAMP"/>
    <property type="match status" value="1"/>
</dbReference>
<feature type="domain" description="DNA polymerase III beta sliding clamp C-terminal" evidence="13">
    <location>
        <begin position="247"/>
        <end position="365"/>
    </location>
</feature>
<dbReference type="Pfam" id="PF02767">
    <property type="entry name" value="DNA_pol3_beta_2"/>
    <property type="match status" value="1"/>
</dbReference>
<accession>A0ABR6C1W0</accession>
<reference evidence="14 15" key="1">
    <citation type="submission" date="2020-08" db="EMBL/GenBank/DDBJ databases">
        <title>Genomic Encyclopedia of Type Strains, Phase IV (KMG-IV): sequencing the most valuable type-strain genomes for metagenomic binning, comparative biology and taxonomic classification.</title>
        <authorList>
            <person name="Goeker M."/>
        </authorList>
    </citation>
    <scope>NUCLEOTIDE SEQUENCE [LARGE SCALE GENOMIC DNA]</scope>
    <source>
        <strain evidence="14 15">DSM 17455</strain>
    </source>
</reference>
<evidence type="ECO:0000256" key="3">
    <source>
        <dbReference type="ARBA" id="ARBA00021035"/>
    </source>
</evidence>
<evidence type="ECO:0000259" key="11">
    <source>
        <dbReference type="Pfam" id="PF00712"/>
    </source>
</evidence>
<feature type="domain" description="DNA polymerase III beta sliding clamp central" evidence="12">
    <location>
        <begin position="137"/>
        <end position="244"/>
    </location>
</feature>
<dbReference type="InterPro" id="IPR022634">
    <property type="entry name" value="DNA_polIII_beta_N"/>
</dbReference>
<dbReference type="RefSeq" id="WP_182573444.1">
    <property type="nucleotide sequence ID" value="NZ_JACJHY010000002.1"/>
</dbReference>
<keyword evidence="8 10" id="KW-0239">DNA-directed DNA polymerase</keyword>
<keyword evidence="4 10" id="KW-0963">Cytoplasm</keyword>
<dbReference type="InterPro" id="IPR001001">
    <property type="entry name" value="DNA_polIII_beta"/>
</dbReference>
<dbReference type="InterPro" id="IPR022635">
    <property type="entry name" value="DNA_polIII_beta_C"/>
</dbReference>
<evidence type="ECO:0000259" key="13">
    <source>
        <dbReference type="Pfam" id="PF02768"/>
    </source>
</evidence>
<dbReference type="CDD" id="cd00140">
    <property type="entry name" value="beta_clamp"/>
    <property type="match status" value="1"/>
</dbReference>
<evidence type="ECO:0000256" key="4">
    <source>
        <dbReference type="ARBA" id="ARBA00022490"/>
    </source>
</evidence>
<keyword evidence="15" id="KW-1185">Reference proteome</keyword>
<dbReference type="Proteomes" id="UP000587524">
    <property type="component" value="Unassembled WGS sequence"/>
</dbReference>
<comment type="subcellular location">
    <subcellularLocation>
        <location evidence="1 10">Cytoplasm</location>
    </subcellularLocation>
</comment>
<gene>
    <name evidence="14" type="ORF">HNQ97_000586</name>
</gene>
<organism evidence="14 15">
    <name type="scientific">Aminobacter ciceronei</name>
    <dbReference type="NCBI Taxonomy" id="150723"/>
    <lineage>
        <taxon>Bacteria</taxon>
        <taxon>Pseudomonadati</taxon>
        <taxon>Pseudomonadota</taxon>
        <taxon>Alphaproteobacteria</taxon>
        <taxon>Hyphomicrobiales</taxon>
        <taxon>Phyllobacteriaceae</taxon>
        <taxon>Aminobacter</taxon>
    </lineage>
</organism>
<dbReference type="Gene3D" id="3.10.150.10">
    <property type="entry name" value="DNA Polymerase III, subunit A, domain 2"/>
    <property type="match status" value="1"/>
</dbReference>
<dbReference type="Pfam" id="PF00712">
    <property type="entry name" value="DNA_pol3_beta"/>
    <property type="match status" value="1"/>
</dbReference>
<dbReference type="PIRSF" id="PIRSF000804">
    <property type="entry name" value="DNA_pol_III_b"/>
    <property type="match status" value="1"/>
</dbReference>
<evidence type="ECO:0000256" key="7">
    <source>
        <dbReference type="ARBA" id="ARBA00022705"/>
    </source>
</evidence>
<evidence type="ECO:0000313" key="15">
    <source>
        <dbReference type="Proteomes" id="UP000587524"/>
    </source>
</evidence>
<dbReference type="SMART" id="SM00480">
    <property type="entry name" value="POL3Bc"/>
    <property type="match status" value="1"/>
</dbReference>
<comment type="caution">
    <text evidence="14">The sequence shown here is derived from an EMBL/GenBank/DDBJ whole genome shotgun (WGS) entry which is preliminary data.</text>
</comment>
<dbReference type="PANTHER" id="PTHR30478">
    <property type="entry name" value="DNA POLYMERASE III SUBUNIT BETA"/>
    <property type="match status" value="1"/>
</dbReference>
<evidence type="ECO:0000256" key="2">
    <source>
        <dbReference type="ARBA" id="ARBA00010752"/>
    </source>
</evidence>
<keyword evidence="5 10" id="KW-0808">Transferase</keyword>
<keyword evidence="7 10" id="KW-0235">DNA replication</keyword>
<keyword evidence="6 10" id="KW-0548">Nucleotidyltransferase</keyword>
<name>A0ABR6C1W0_9HYPH</name>
<evidence type="ECO:0000259" key="12">
    <source>
        <dbReference type="Pfam" id="PF02767"/>
    </source>
</evidence>
<proteinExistence type="inferred from homology"/>
<evidence type="ECO:0000256" key="1">
    <source>
        <dbReference type="ARBA" id="ARBA00004496"/>
    </source>
</evidence>
<keyword evidence="9" id="KW-0238">DNA-binding</keyword>
<evidence type="ECO:0000256" key="5">
    <source>
        <dbReference type="ARBA" id="ARBA00022679"/>
    </source>
</evidence>
<dbReference type="GO" id="GO:0003887">
    <property type="term" value="F:DNA-directed DNA polymerase activity"/>
    <property type="evidence" value="ECO:0007669"/>
    <property type="project" value="UniProtKB-EC"/>
</dbReference>
<dbReference type="InterPro" id="IPR022637">
    <property type="entry name" value="DNA_polIII_beta_cen"/>
</dbReference>
<evidence type="ECO:0000256" key="10">
    <source>
        <dbReference type="PIRNR" id="PIRNR000804"/>
    </source>
</evidence>